<comment type="subcellular location">
    <subcellularLocation>
        <location evidence="1">Cell membrane</location>
        <topology evidence="1">Multi-pass membrane protein</topology>
    </subcellularLocation>
</comment>
<dbReference type="Proteomes" id="UP000494214">
    <property type="component" value="Unassembled WGS sequence"/>
</dbReference>
<dbReference type="GO" id="GO:0005886">
    <property type="term" value="C:plasma membrane"/>
    <property type="evidence" value="ECO:0007669"/>
    <property type="project" value="UniProtKB-SubCell"/>
</dbReference>
<dbReference type="Pfam" id="PF01594">
    <property type="entry name" value="AI-2E_transport"/>
    <property type="match status" value="1"/>
</dbReference>
<keyword evidence="6 8" id="KW-1133">Transmembrane helix</keyword>
<dbReference type="AlphaFoldDB" id="A0A6S6Z2P0"/>
<evidence type="ECO:0000256" key="6">
    <source>
        <dbReference type="ARBA" id="ARBA00022989"/>
    </source>
</evidence>
<keyword evidence="3" id="KW-0813">Transport</keyword>
<evidence type="ECO:0000256" key="7">
    <source>
        <dbReference type="ARBA" id="ARBA00023136"/>
    </source>
</evidence>
<keyword evidence="5 8" id="KW-0812">Transmembrane</keyword>
<keyword evidence="4" id="KW-1003">Cell membrane</keyword>
<proteinExistence type="inferred from homology"/>
<evidence type="ECO:0000256" key="1">
    <source>
        <dbReference type="ARBA" id="ARBA00004651"/>
    </source>
</evidence>
<dbReference type="PANTHER" id="PTHR21716:SF67">
    <property type="entry name" value="TRANSPORT PROTEIN YDIK-RELATED"/>
    <property type="match status" value="1"/>
</dbReference>
<evidence type="ECO:0000256" key="3">
    <source>
        <dbReference type="ARBA" id="ARBA00022448"/>
    </source>
</evidence>
<feature type="transmembrane region" description="Helical" evidence="8">
    <location>
        <begin position="12"/>
        <end position="30"/>
    </location>
</feature>
<dbReference type="NCBIfam" id="NF008216">
    <property type="entry name" value="PRK10983.1"/>
    <property type="match status" value="1"/>
</dbReference>
<name>A0A6S6Z2P0_9BURK</name>
<evidence type="ECO:0000256" key="8">
    <source>
        <dbReference type="SAM" id="Phobius"/>
    </source>
</evidence>
<gene>
    <name evidence="9" type="primary">ydiK_1</name>
    <name evidence="9" type="ORF">LMG26690_00477</name>
</gene>
<evidence type="ECO:0000256" key="5">
    <source>
        <dbReference type="ARBA" id="ARBA00022692"/>
    </source>
</evidence>
<feature type="transmembrane region" description="Helical" evidence="8">
    <location>
        <begin position="36"/>
        <end position="54"/>
    </location>
</feature>
<reference evidence="9 10" key="1">
    <citation type="submission" date="2020-04" db="EMBL/GenBank/DDBJ databases">
        <authorList>
            <person name="De Canck E."/>
        </authorList>
    </citation>
    <scope>NUCLEOTIDE SEQUENCE [LARGE SCALE GENOMIC DNA]</scope>
    <source>
        <strain evidence="9 10">LMG 26690</strain>
    </source>
</reference>
<evidence type="ECO:0000313" key="10">
    <source>
        <dbReference type="Proteomes" id="UP000494214"/>
    </source>
</evidence>
<evidence type="ECO:0000256" key="4">
    <source>
        <dbReference type="ARBA" id="ARBA00022475"/>
    </source>
</evidence>
<evidence type="ECO:0000313" key="9">
    <source>
        <dbReference type="EMBL" id="CAB3659261.1"/>
    </source>
</evidence>
<sequence>MIPRQSVDIARVLLVIVMLLALMIGSLYVLRPFLPGLIWATTIVVATWPVLLSIQRHCGGRRWLATVAMLLILLFVIVLPLYQAISTLALHGGAIMAAVKSLPDYALLAPPAWIGSIPLAGPRIAQEWQTLSDAGAGGLLARIEPYLTTAAHWLLGHAAIVGVFVMHMLITVIIAGILYSKGDIAADFARRFANRLAGQRGVAAIRLAASAIRAVALGIVVTAVVQSALGGIGLWIAGVPAAGILTALMVMLCLAQLGPFLPMLGGVAWLFQNDMKLAAAVLLVWAIVVGTLDNLLRPLLIKRGVNLSMLLILSGVLGGMFAFGIVGLFIGPVILAVTSTLLKAWIDEVPPPADVYPDEAALNVDPPDGPRQKRA</sequence>
<dbReference type="PANTHER" id="PTHR21716">
    <property type="entry name" value="TRANSMEMBRANE PROTEIN"/>
    <property type="match status" value="1"/>
</dbReference>
<dbReference type="InterPro" id="IPR002549">
    <property type="entry name" value="AI-2E-like"/>
</dbReference>
<protein>
    <submittedName>
        <fullName evidence="9">Transport protein YdiK</fullName>
    </submittedName>
</protein>
<keyword evidence="10" id="KW-1185">Reference proteome</keyword>
<organism evidence="9 10">
    <name type="scientific">Achromobacter animicus</name>
    <dbReference type="NCBI Taxonomy" id="1389935"/>
    <lineage>
        <taxon>Bacteria</taxon>
        <taxon>Pseudomonadati</taxon>
        <taxon>Pseudomonadota</taxon>
        <taxon>Betaproteobacteria</taxon>
        <taxon>Burkholderiales</taxon>
        <taxon>Alcaligenaceae</taxon>
        <taxon>Achromobacter</taxon>
    </lineage>
</organism>
<feature type="transmembrane region" description="Helical" evidence="8">
    <location>
        <begin position="63"/>
        <end position="82"/>
    </location>
</feature>
<comment type="similarity">
    <text evidence="2">Belongs to the autoinducer-2 exporter (AI-2E) (TC 2.A.86) family.</text>
</comment>
<feature type="transmembrane region" description="Helical" evidence="8">
    <location>
        <begin position="154"/>
        <end position="180"/>
    </location>
</feature>
<keyword evidence="7 8" id="KW-0472">Membrane</keyword>
<feature type="transmembrane region" description="Helical" evidence="8">
    <location>
        <begin position="308"/>
        <end position="337"/>
    </location>
</feature>
<evidence type="ECO:0000256" key="2">
    <source>
        <dbReference type="ARBA" id="ARBA00009773"/>
    </source>
</evidence>
<feature type="transmembrane region" description="Helical" evidence="8">
    <location>
        <begin position="277"/>
        <end position="296"/>
    </location>
</feature>
<dbReference type="EMBL" id="CADIJM010000001">
    <property type="protein sequence ID" value="CAB3659261.1"/>
    <property type="molecule type" value="Genomic_DNA"/>
</dbReference>
<accession>A0A6S6Z2P0</accession>